<dbReference type="InParanoid" id="F8PRM7"/>
<dbReference type="HOGENOM" id="CLU_056797_2_0_1"/>
<proteinExistence type="predicted"/>
<dbReference type="Pfam" id="PF18758">
    <property type="entry name" value="KDZ"/>
    <property type="match status" value="1"/>
</dbReference>
<keyword evidence="1" id="KW-0175">Coiled coil</keyword>
<dbReference type="PANTHER" id="PTHR33096">
    <property type="entry name" value="CXC2 DOMAIN-CONTAINING PROTEIN"/>
    <property type="match status" value="1"/>
</dbReference>
<evidence type="ECO:0000256" key="1">
    <source>
        <dbReference type="SAM" id="Coils"/>
    </source>
</evidence>
<sequence>MVGAFHGHAHNRKCQLDWHPLYIEGTGHSEGEGCEHIFSSFNNLARGTRHASTFHRHQAIEQYFTFWDADKYAALTTFFRNHYHEASKAINTLTAELEIIKVELHLTETDFEWFYAEEQKHLTTLTQYPVKDQLYTRYIETLDELHTRQNEWGNARQMANNALSTSHSGSIQDINNALLQARIRVDNAYARLQNSEKNVSDLEVQLCIKERWAIGSTEYNRYQEAKSISKYQTTVDNLECLTVMRLFELS</sequence>
<dbReference type="STRING" id="936435.F8PRM7"/>
<feature type="non-terminal residue" evidence="2">
    <location>
        <position position="250"/>
    </location>
</feature>
<gene>
    <name evidence="2" type="ORF">SERLA73DRAFT_23851</name>
</gene>
<reference evidence="3" key="1">
    <citation type="journal article" date="2011" name="Science">
        <title>The plant cell wall-decomposing machinery underlies the functional diversity of forest fungi.</title>
        <authorList>
            <person name="Eastwood D.C."/>
            <person name="Floudas D."/>
            <person name="Binder M."/>
            <person name="Majcherczyk A."/>
            <person name="Schneider P."/>
            <person name="Aerts A."/>
            <person name="Asiegbu F.O."/>
            <person name="Baker S.E."/>
            <person name="Barry K."/>
            <person name="Bendiksby M."/>
            <person name="Blumentritt M."/>
            <person name="Coutinho P.M."/>
            <person name="Cullen D."/>
            <person name="de Vries R.P."/>
            <person name="Gathman A."/>
            <person name="Goodell B."/>
            <person name="Henrissat B."/>
            <person name="Ihrmark K."/>
            <person name="Kauserud H."/>
            <person name="Kohler A."/>
            <person name="LaButti K."/>
            <person name="Lapidus A."/>
            <person name="Lavin J.L."/>
            <person name="Lee Y.-H."/>
            <person name="Lindquist E."/>
            <person name="Lilly W."/>
            <person name="Lucas S."/>
            <person name="Morin E."/>
            <person name="Murat C."/>
            <person name="Oguiza J.A."/>
            <person name="Park J."/>
            <person name="Pisabarro A.G."/>
            <person name="Riley R."/>
            <person name="Rosling A."/>
            <person name="Salamov A."/>
            <person name="Schmidt O."/>
            <person name="Schmutz J."/>
            <person name="Skrede I."/>
            <person name="Stenlid J."/>
            <person name="Wiebenga A."/>
            <person name="Xie X."/>
            <person name="Kuees U."/>
            <person name="Hibbett D.S."/>
            <person name="Hoffmeister D."/>
            <person name="Hoegberg N."/>
            <person name="Martin F."/>
            <person name="Grigoriev I.V."/>
            <person name="Watkinson S.C."/>
        </authorList>
    </citation>
    <scope>NUCLEOTIDE SEQUENCE [LARGE SCALE GENOMIC DNA]</scope>
    <source>
        <strain evidence="3">strain S7.3</strain>
    </source>
</reference>
<dbReference type="Proteomes" id="UP000008063">
    <property type="component" value="Unassembled WGS sequence"/>
</dbReference>
<dbReference type="EMBL" id="GL945478">
    <property type="protein sequence ID" value="EGO00597.1"/>
    <property type="molecule type" value="Genomic_DNA"/>
</dbReference>
<dbReference type="OrthoDB" id="3251205at2759"/>
<evidence type="ECO:0000313" key="3">
    <source>
        <dbReference type="Proteomes" id="UP000008063"/>
    </source>
</evidence>
<dbReference type="OMA" id="NARQMAN"/>
<accession>F8PRM7</accession>
<keyword evidence="3" id="KW-1185">Reference proteome</keyword>
<dbReference type="PANTHER" id="PTHR33096:SF1">
    <property type="entry name" value="CXC1-LIKE CYSTEINE CLUSTER ASSOCIATED WITH KDZ TRANSPOSASES DOMAIN-CONTAINING PROTEIN"/>
    <property type="match status" value="1"/>
</dbReference>
<feature type="coiled-coil region" evidence="1">
    <location>
        <begin position="178"/>
        <end position="205"/>
    </location>
</feature>
<organism evidence="3">
    <name type="scientific">Serpula lacrymans var. lacrymans (strain S7.3)</name>
    <name type="common">Dry rot fungus</name>
    <dbReference type="NCBI Taxonomy" id="936435"/>
    <lineage>
        <taxon>Eukaryota</taxon>
        <taxon>Fungi</taxon>
        <taxon>Dikarya</taxon>
        <taxon>Basidiomycota</taxon>
        <taxon>Agaricomycotina</taxon>
        <taxon>Agaricomycetes</taxon>
        <taxon>Agaricomycetidae</taxon>
        <taxon>Boletales</taxon>
        <taxon>Coniophorineae</taxon>
        <taxon>Serpulaceae</taxon>
        <taxon>Serpula</taxon>
    </lineage>
</organism>
<dbReference type="AlphaFoldDB" id="F8PRM7"/>
<dbReference type="InterPro" id="IPR040521">
    <property type="entry name" value="KDZ"/>
</dbReference>
<evidence type="ECO:0000313" key="2">
    <source>
        <dbReference type="EMBL" id="EGO00597.1"/>
    </source>
</evidence>
<name>F8PRM7_SERL3</name>
<protein>
    <submittedName>
        <fullName evidence="2">Uncharacterized protein</fullName>
    </submittedName>
</protein>